<reference evidence="1" key="1">
    <citation type="journal article" date="2019" name="Sci. Rep.">
        <title>Draft genome of Tanacetum cinerariifolium, the natural source of mosquito coil.</title>
        <authorList>
            <person name="Yamashiro T."/>
            <person name="Shiraishi A."/>
            <person name="Satake H."/>
            <person name="Nakayama K."/>
        </authorList>
    </citation>
    <scope>NUCLEOTIDE SEQUENCE</scope>
</reference>
<dbReference type="AlphaFoldDB" id="A0A699KAD5"/>
<protein>
    <submittedName>
        <fullName evidence="1">Zinc finger, CCHC-type</fullName>
    </submittedName>
</protein>
<gene>
    <name evidence="1" type="ORF">Tci_656358</name>
</gene>
<name>A0A699KAD5_TANCI</name>
<dbReference type="EMBL" id="BKCJ010498851">
    <property type="protein sequence ID" value="GFA84386.1"/>
    <property type="molecule type" value="Genomic_DNA"/>
</dbReference>
<proteinExistence type="predicted"/>
<sequence>MEYMMKNMFGFRWNCKELKGIVKLRFFTLVTMILHWLKDGWRTSNRKRRQIRIAWSTYLVNMSPSSAIRFKKPIDMLGFFGWLASIKQRILEPVKFKCISLGYHKSIVANKLWRLDDVTLKVVLYRNIGFNESGEYKKTFIGNGVGTGSVQVLHGFEFEVKPQENVVKGGGLQEAGLKDDMDARSDVYVLSNGCRKCSDDSDSYYWKYTPAKGNILNLEIIRDQSGNTLRVSQSRIHNEKLVQTFLKGHSTLSLEDSLSMDSDVKKMSNVQGHSTLSLEDSLSIDCDVKKNDKRSYICSWKPGVSDGLHET</sequence>
<accession>A0A699KAD5</accession>
<organism evidence="1">
    <name type="scientific">Tanacetum cinerariifolium</name>
    <name type="common">Dalmatian daisy</name>
    <name type="synonym">Chrysanthemum cinerariifolium</name>
    <dbReference type="NCBI Taxonomy" id="118510"/>
    <lineage>
        <taxon>Eukaryota</taxon>
        <taxon>Viridiplantae</taxon>
        <taxon>Streptophyta</taxon>
        <taxon>Embryophyta</taxon>
        <taxon>Tracheophyta</taxon>
        <taxon>Spermatophyta</taxon>
        <taxon>Magnoliopsida</taxon>
        <taxon>eudicotyledons</taxon>
        <taxon>Gunneridae</taxon>
        <taxon>Pentapetalae</taxon>
        <taxon>asterids</taxon>
        <taxon>campanulids</taxon>
        <taxon>Asterales</taxon>
        <taxon>Asteraceae</taxon>
        <taxon>Asteroideae</taxon>
        <taxon>Anthemideae</taxon>
        <taxon>Anthemidinae</taxon>
        <taxon>Tanacetum</taxon>
    </lineage>
</organism>
<evidence type="ECO:0000313" key="1">
    <source>
        <dbReference type="EMBL" id="GFA84386.1"/>
    </source>
</evidence>
<comment type="caution">
    <text evidence="1">The sequence shown here is derived from an EMBL/GenBank/DDBJ whole genome shotgun (WGS) entry which is preliminary data.</text>
</comment>